<comment type="caution">
    <text evidence="2">The sequence shown here is derived from an EMBL/GenBank/DDBJ whole genome shotgun (WGS) entry which is preliminary data.</text>
</comment>
<name>A0A5B2X6Q1_9PSEU</name>
<dbReference type="InterPro" id="IPR000192">
    <property type="entry name" value="Aminotrans_V_dom"/>
</dbReference>
<dbReference type="Pfam" id="PF00266">
    <property type="entry name" value="Aminotran_5"/>
    <property type="match status" value="1"/>
</dbReference>
<dbReference type="SUPFAM" id="SSF53383">
    <property type="entry name" value="PLP-dependent transferases"/>
    <property type="match status" value="1"/>
</dbReference>
<proteinExistence type="predicted"/>
<protein>
    <submittedName>
        <fullName evidence="2">Aminotransferase class V-fold PLP-dependent enzyme</fullName>
    </submittedName>
</protein>
<dbReference type="InterPro" id="IPR015421">
    <property type="entry name" value="PyrdxlP-dep_Trfase_major"/>
</dbReference>
<evidence type="ECO:0000313" key="3">
    <source>
        <dbReference type="Proteomes" id="UP000323454"/>
    </source>
</evidence>
<sequence>MRQAFGQQFDIAAGYLNTASVGIPPVAVADAVGEAVNRWRRGQDASDAFDVHVSTARSAFAQLVGVPTSSVTMGAGAAQLVGLVAASVPDGSRVLVAGGDFTSVTFPFAAQAHRGVTLTEVALGELVSRVDGHDLVAVSVVQSADGAVLDLAGLRAAAEAAGARVLLDVSQAAGWLPLELGWADWVVGAAYKWLLSPRGAAWLASAPDALDLIVPNSANWFGGEDPWTSIYGLPLRLADDARRLDISPVWFAQLGAAASLSWLATLDLAAVRAHCVGLANGLLAGLGLPQGDSSIVSLAVPGAAERLRAAGAVFAQRDGRVRLAFHLYNTEEDVDLALAAMS</sequence>
<reference evidence="2 3" key="2">
    <citation type="submission" date="2019-09" db="EMBL/GenBank/DDBJ databases">
        <authorList>
            <person name="Jin C."/>
        </authorList>
    </citation>
    <scope>NUCLEOTIDE SEQUENCE [LARGE SCALE GENOMIC DNA]</scope>
    <source>
        <strain evidence="2 3">AN110305</strain>
    </source>
</reference>
<dbReference type="PANTHER" id="PTHR43586:SF21">
    <property type="entry name" value="PYRIDOXAL PHOSPHATE (PLP)-DEPENDENT ASPARTATE AMINOTRANSFERASE SUPERFAMILY"/>
    <property type="match status" value="1"/>
</dbReference>
<keyword evidence="2" id="KW-0032">Aminotransferase</keyword>
<dbReference type="Gene3D" id="3.40.640.10">
    <property type="entry name" value="Type I PLP-dependent aspartate aminotransferase-like (Major domain)"/>
    <property type="match status" value="1"/>
</dbReference>
<accession>A0A5B2X6Q1</accession>
<dbReference type="RefSeq" id="WP_149851589.1">
    <property type="nucleotide sequence ID" value="NZ_VUOB01000041.1"/>
</dbReference>
<dbReference type="Gene3D" id="3.90.1150.10">
    <property type="entry name" value="Aspartate Aminotransferase, domain 1"/>
    <property type="match status" value="1"/>
</dbReference>
<dbReference type="EMBL" id="VUOB01000041">
    <property type="protein sequence ID" value="KAA2258592.1"/>
    <property type="molecule type" value="Genomic_DNA"/>
</dbReference>
<dbReference type="InterPro" id="IPR015424">
    <property type="entry name" value="PyrdxlP-dep_Trfase"/>
</dbReference>
<dbReference type="GO" id="GO:0008483">
    <property type="term" value="F:transaminase activity"/>
    <property type="evidence" value="ECO:0007669"/>
    <property type="project" value="UniProtKB-KW"/>
</dbReference>
<dbReference type="AlphaFoldDB" id="A0A5B2X6Q1"/>
<dbReference type="PANTHER" id="PTHR43586">
    <property type="entry name" value="CYSTEINE DESULFURASE"/>
    <property type="match status" value="1"/>
</dbReference>
<dbReference type="Proteomes" id="UP000323454">
    <property type="component" value="Unassembled WGS sequence"/>
</dbReference>
<feature type="domain" description="Aminotransferase class V" evidence="1">
    <location>
        <begin position="36"/>
        <end position="286"/>
    </location>
</feature>
<reference evidence="2 3" key="1">
    <citation type="submission" date="2019-09" db="EMBL/GenBank/DDBJ databases">
        <title>Goodfellowia gen. nov., a new genus of the Pseudonocardineae related to Actinoalloteichus, containing Goodfellowia coeruleoviolacea gen. nov., comb. nov. gen. nov., comb. nov.</title>
        <authorList>
            <person name="Labeda D."/>
        </authorList>
    </citation>
    <scope>NUCLEOTIDE SEQUENCE [LARGE SCALE GENOMIC DNA]</scope>
    <source>
        <strain evidence="2 3">AN110305</strain>
    </source>
</reference>
<keyword evidence="3" id="KW-1185">Reference proteome</keyword>
<organism evidence="2 3">
    <name type="scientific">Solihabitans fulvus</name>
    <dbReference type="NCBI Taxonomy" id="1892852"/>
    <lineage>
        <taxon>Bacteria</taxon>
        <taxon>Bacillati</taxon>
        <taxon>Actinomycetota</taxon>
        <taxon>Actinomycetes</taxon>
        <taxon>Pseudonocardiales</taxon>
        <taxon>Pseudonocardiaceae</taxon>
        <taxon>Solihabitans</taxon>
    </lineage>
</organism>
<gene>
    <name evidence="2" type="ORF">F0L68_22320</name>
</gene>
<dbReference type="OrthoDB" id="250246at2"/>
<evidence type="ECO:0000259" key="1">
    <source>
        <dbReference type="Pfam" id="PF00266"/>
    </source>
</evidence>
<keyword evidence="2" id="KW-0808">Transferase</keyword>
<evidence type="ECO:0000313" key="2">
    <source>
        <dbReference type="EMBL" id="KAA2258592.1"/>
    </source>
</evidence>
<dbReference type="InterPro" id="IPR015422">
    <property type="entry name" value="PyrdxlP-dep_Trfase_small"/>
</dbReference>